<reference evidence="2 3" key="1">
    <citation type="submission" date="2017-03" db="EMBL/GenBank/DDBJ databases">
        <title>WGS assembly of Porphyra umbilicalis.</title>
        <authorList>
            <person name="Brawley S.H."/>
            <person name="Blouin N.A."/>
            <person name="Ficko-Blean E."/>
            <person name="Wheeler G.L."/>
            <person name="Lohr M."/>
            <person name="Goodson H.V."/>
            <person name="Jenkins J.W."/>
            <person name="Blaby-Haas C.E."/>
            <person name="Helliwell K.E."/>
            <person name="Chan C."/>
            <person name="Marriage T."/>
            <person name="Bhattacharya D."/>
            <person name="Klein A.S."/>
            <person name="Badis Y."/>
            <person name="Brodie J."/>
            <person name="Cao Y."/>
            <person name="Collen J."/>
            <person name="Dittami S.M."/>
            <person name="Gachon C.M."/>
            <person name="Green B.R."/>
            <person name="Karpowicz S."/>
            <person name="Kim J.W."/>
            <person name="Kudahl U."/>
            <person name="Lin S."/>
            <person name="Michel G."/>
            <person name="Mittag M."/>
            <person name="Olson B.J."/>
            <person name="Pangilinan J."/>
            <person name="Peng Y."/>
            <person name="Qiu H."/>
            <person name="Shu S."/>
            <person name="Singer J.T."/>
            <person name="Smith A.G."/>
            <person name="Sprecher B.N."/>
            <person name="Wagner V."/>
            <person name="Wang W."/>
            <person name="Wang Z.-Y."/>
            <person name="Yan J."/>
            <person name="Yarish C."/>
            <person name="Zoeuner-Riek S."/>
            <person name="Zhuang Y."/>
            <person name="Zou Y."/>
            <person name="Lindquist E.A."/>
            <person name="Grimwood J."/>
            <person name="Barry K."/>
            <person name="Rokhsar D.S."/>
            <person name="Schmutz J."/>
            <person name="Stiller J.W."/>
            <person name="Grossman A.R."/>
            <person name="Prochnik S.E."/>
        </authorList>
    </citation>
    <scope>NUCLEOTIDE SEQUENCE [LARGE SCALE GENOMIC DNA]</scope>
    <source>
        <strain evidence="2">4086291</strain>
    </source>
</reference>
<keyword evidence="3" id="KW-1185">Reference proteome</keyword>
<dbReference type="OrthoDB" id="2521594at2759"/>
<dbReference type="EMBL" id="KV918786">
    <property type="protein sequence ID" value="OSX79766.1"/>
    <property type="molecule type" value="Genomic_DNA"/>
</dbReference>
<evidence type="ECO:0000313" key="2">
    <source>
        <dbReference type="EMBL" id="OSX79766.1"/>
    </source>
</evidence>
<feature type="region of interest" description="Disordered" evidence="1">
    <location>
        <begin position="1"/>
        <end position="28"/>
    </location>
</feature>
<gene>
    <name evidence="2" type="ORF">BU14_0071s0019</name>
</gene>
<dbReference type="AlphaFoldDB" id="A0A1X6PG95"/>
<evidence type="ECO:0000313" key="3">
    <source>
        <dbReference type="Proteomes" id="UP000218209"/>
    </source>
</evidence>
<sequence length="642" mass="69803">MDATSPSSGQRTARSRGSGSSSRDAEAVELEQDLKVVAREDDQAQRCLVEARAAMSDAVRDGLPVDDLKKGVALAEAQLNVAAARRFYIREQQSPTAGGGTLLASLRQNLSSAIGLLNKAQLAVAPSLSHLPGDETSLMLVVDACAASDQTAEKGGKRGPSCLPSAYYDPTPDGRLHKALLPSPADYEAHGTKLPDMSKWVLYKLNLGDVPEDMVGKKRSRDDTSFGGRITNFYKHHAEHVELQPTVEEMHLPSAFVTVRSKSDCVGGALLPSTTGGVGSQPATFVPLRVREYKRSSRACSDALPQAFALGTSIAVSLLQGGVPPSQVIVPVDVTNGRSMQFGAVYIACGSMPLCWTLSKELDLSVRRDVIEAHLHLCKVKEHMGTMVQGLRQRGYQVKQATPGLSSISRGIWSKPDCLTNKVYPELPLEASLHHVLSVLTALDRAGVHDCVCYPMGFAQATKPWSLETSWYAFFPDLTFISDDNPTSFTKKVPDGPTGVLFSAAFRAAVAMIHGAGVVHGDMYMSNVLWHKPADGCVQVKIIDWDTCFLIEDGIPDAWEKVWRTKSKTRGRYSRSKDFRELDLFMVRVVEWATSCEYGTLGRQLWGRLASAASAGASNACFRDIQELYLQECFNEELGFSA</sequence>
<dbReference type="SUPFAM" id="SSF56112">
    <property type="entry name" value="Protein kinase-like (PK-like)"/>
    <property type="match status" value="1"/>
</dbReference>
<name>A0A1X6PG95_PORUM</name>
<protein>
    <recommendedName>
        <fullName evidence="4">Protein kinase domain-containing protein</fullName>
    </recommendedName>
</protein>
<dbReference type="InterPro" id="IPR011009">
    <property type="entry name" value="Kinase-like_dom_sf"/>
</dbReference>
<organism evidence="2 3">
    <name type="scientific">Porphyra umbilicalis</name>
    <name type="common">Purple laver</name>
    <name type="synonym">Red alga</name>
    <dbReference type="NCBI Taxonomy" id="2786"/>
    <lineage>
        <taxon>Eukaryota</taxon>
        <taxon>Rhodophyta</taxon>
        <taxon>Bangiophyceae</taxon>
        <taxon>Bangiales</taxon>
        <taxon>Bangiaceae</taxon>
        <taxon>Porphyra</taxon>
    </lineage>
</organism>
<evidence type="ECO:0000256" key="1">
    <source>
        <dbReference type="SAM" id="MobiDB-lite"/>
    </source>
</evidence>
<evidence type="ECO:0008006" key="4">
    <source>
        <dbReference type="Google" id="ProtNLM"/>
    </source>
</evidence>
<dbReference type="Pfam" id="PF06293">
    <property type="entry name" value="Kdo"/>
    <property type="match status" value="1"/>
</dbReference>
<feature type="compositionally biased region" description="Low complexity" evidence="1">
    <location>
        <begin position="7"/>
        <end position="22"/>
    </location>
</feature>
<proteinExistence type="predicted"/>
<dbReference type="Proteomes" id="UP000218209">
    <property type="component" value="Unassembled WGS sequence"/>
</dbReference>
<accession>A0A1X6PG95</accession>